<feature type="transmembrane region" description="Helical" evidence="9">
    <location>
        <begin position="457"/>
        <end position="476"/>
    </location>
</feature>
<dbReference type="PROSITE" id="PS01023">
    <property type="entry name" value="PTR2_2"/>
    <property type="match status" value="1"/>
</dbReference>
<dbReference type="NCBIfam" id="TIGR00924">
    <property type="entry name" value="yjdL_sub1_fam"/>
    <property type="match status" value="1"/>
</dbReference>
<keyword evidence="2 7" id="KW-0813">Transport</keyword>
<evidence type="ECO:0000256" key="2">
    <source>
        <dbReference type="ARBA" id="ARBA00022448"/>
    </source>
</evidence>
<feature type="transmembrane region" description="Helical" evidence="9">
    <location>
        <begin position="366"/>
        <end position="386"/>
    </location>
</feature>
<dbReference type="Proteomes" id="UP000285376">
    <property type="component" value="Unassembled WGS sequence"/>
</dbReference>
<protein>
    <submittedName>
        <fullName evidence="10">MFS transporter</fullName>
    </submittedName>
</protein>
<dbReference type="InterPro" id="IPR000109">
    <property type="entry name" value="POT_fam"/>
</dbReference>
<keyword evidence="5 9" id="KW-1133">Transmembrane helix</keyword>
<dbReference type="CDD" id="cd17346">
    <property type="entry name" value="MFS_DtpA_like"/>
    <property type="match status" value="1"/>
</dbReference>
<evidence type="ECO:0000256" key="3">
    <source>
        <dbReference type="ARBA" id="ARBA00022475"/>
    </source>
</evidence>
<comment type="subcellular location">
    <subcellularLocation>
        <location evidence="1">Cell membrane</location>
        <topology evidence="1">Multi-pass membrane protein</topology>
    </subcellularLocation>
    <subcellularLocation>
        <location evidence="7">Membrane</location>
        <topology evidence="7">Multi-pass membrane protein</topology>
    </subcellularLocation>
</comment>
<sequence>MVDSSRPHQDSPVADSPANVTDVDLDDPATREAISGGRTEPSLPDRGFLGHPAGLGTLFNAELWERFSYYGMRAILAYYLYDTATNGGLGVEQSIALAIVATYGASVYLLSVLGGWLADRVIGAFKATLFGGIVIMAGHIFLSVPAEAFSWLGIAVVALGTGLQKASVSSVVGQLYDPQDGRRDSGFSIFYMSINIGSFFSPFVVTFLKDRWGYHAGFSAAAIGMALGLIGMFLFRKNLRGAGSRPTNPLTREEIPGVVRLVGGSAVVIAAVFGISFAVSADNPTAIINGVTALSIITALGVFVTMFKSPKVTARERSHLQAYVPLWIGAVLFWMIFEQAASKMAAFAADRTDLGEVFGIGVSAEFFQSVNPLFIVLLAPVTAALWMKRAGRFPGTGAKFSIGVLLAGLSFVLLAYYSHLWPSGPTAPMWALASVFVIQTIGELCLSPVGISATSKLAPAAFATQSMALWFLASAVGQSAAAQAIRLMEGMGDTTFFLTLGLITAGFSLVLMALTPWIARHIKDVDERVTTA</sequence>
<dbReference type="GO" id="GO:0006857">
    <property type="term" value="P:oligopeptide transport"/>
    <property type="evidence" value="ECO:0007669"/>
    <property type="project" value="InterPro"/>
</dbReference>
<organism evidence="10 11">
    <name type="scientific">Dermacoccus abyssi</name>
    <dbReference type="NCBI Taxonomy" id="322596"/>
    <lineage>
        <taxon>Bacteria</taxon>
        <taxon>Bacillati</taxon>
        <taxon>Actinomycetota</taxon>
        <taxon>Actinomycetes</taxon>
        <taxon>Micrococcales</taxon>
        <taxon>Dermacoccaceae</taxon>
        <taxon>Dermacoccus</taxon>
    </lineage>
</organism>
<keyword evidence="3" id="KW-1003">Cell membrane</keyword>
<dbReference type="InterPro" id="IPR018456">
    <property type="entry name" value="PTR2_symporter_CS"/>
</dbReference>
<evidence type="ECO:0000256" key="5">
    <source>
        <dbReference type="ARBA" id="ARBA00022989"/>
    </source>
</evidence>
<evidence type="ECO:0000256" key="1">
    <source>
        <dbReference type="ARBA" id="ARBA00004651"/>
    </source>
</evidence>
<keyword evidence="4 7" id="KW-0812">Transmembrane</keyword>
<dbReference type="InterPro" id="IPR050171">
    <property type="entry name" value="MFS_Transporters"/>
</dbReference>
<dbReference type="SUPFAM" id="SSF103473">
    <property type="entry name" value="MFS general substrate transporter"/>
    <property type="match status" value="1"/>
</dbReference>
<feature type="transmembrane region" description="Helical" evidence="9">
    <location>
        <begin position="398"/>
        <end position="417"/>
    </location>
</feature>
<feature type="transmembrane region" description="Helical" evidence="9">
    <location>
        <begin position="189"/>
        <end position="208"/>
    </location>
</feature>
<feature type="transmembrane region" description="Helical" evidence="9">
    <location>
        <begin position="148"/>
        <end position="168"/>
    </location>
</feature>
<gene>
    <name evidence="10" type="ORF">D1832_08805</name>
</gene>
<name>A0A417Z558_9MICO</name>
<feature type="region of interest" description="Disordered" evidence="8">
    <location>
        <begin position="1"/>
        <end position="45"/>
    </location>
</feature>
<dbReference type="GO" id="GO:1904680">
    <property type="term" value="F:peptide transmembrane transporter activity"/>
    <property type="evidence" value="ECO:0007669"/>
    <property type="project" value="InterPro"/>
</dbReference>
<dbReference type="PANTHER" id="PTHR23517:SF15">
    <property type="entry name" value="PROTON-DEPENDENT OLIGOPEPTIDE FAMILY TRANSPORT PROTEIN"/>
    <property type="match status" value="1"/>
</dbReference>
<feature type="transmembrane region" description="Helical" evidence="9">
    <location>
        <begin position="214"/>
        <end position="236"/>
    </location>
</feature>
<dbReference type="PANTHER" id="PTHR23517">
    <property type="entry name" value="RESISTANCE PROTEIN MDTM, PUTATIVE-RELATED-RELATED"/>
    <property type="match status" value="1"/>
</dbReference>
<feature type="transmembrane region" description="Helical" evidence="9">
    <location>
        <begin position="319"/>
        <end position="337"/>
    </location>
</feature>
<feature type="transmembrane region" description="Helical" evidence="9">
    <location>
        <begin position="257"/>
        <end position="280"/>
    </location>
</feature>
<evidence type="ECO:0000313" key="10">
    <source>
        <dbReference type="EMBL" id="RHW45482.1"/>
    </source>
</evidence>
<dbReference type="EMBL" id="QWLM01000009">
    <property type="protein sequence ID" value="RHW45482.1"/>
    <property type="molecule type" value="Genomic_DNA"/>
</dbReference>
<evidence type="ECO:0000313" key="11">
    <source>
        <dbReference type="Proteomes" id="UP000285376"/>
    </source>
</evidence>
<feature type="transmembrane region" description="Helical" evidence="9">
    <location>
        <begin position="95"/>
        <end position="117"/>
    </location>
</feature>
<accession>A0A417Z558</accession>
<dbReference type="RefSeq" id="WP_118913539.1">
    <property type="nucleotide sequence ID" value="NZ_CBCRVH010000010.1"/>
</dbReference>
<feature type="transmembrane region" description="Helical" evidence="9">
    <location>
        <begin position="124"/>
        <end position="142"/>
    </location>
</feature>
<dbReference type="InterPro" id="IPR036259">
    <property type="entry name" value="MFS_trans_sf"/>
</dbReference>
<feature type="transmembrane region" description="Helical" evidence="9">
    <location>
        <begin position="496"/>
        <end position="519"/>
    </location>
</feature>
<feature type="transmembrane region" description="Helical" evidence="9">
    <location>
        <begin position="429"/>
        <end position="450"/>
    </location>
</feature>
<dbReference type="InterPro" id="IPR005279">
    <property type="entry name" value="Dipep/tripep_permease"/>
</dbReference>
<evidence type="ECO:0000256" key="9">
    <source>
        <dbReference type="SAM" id="Phobius"/>
    </source>
</evidence>
<proteinExistence type="inferred from homology"/>
<comment type="caution">
    <text evidence="10">The sequence shown here is derived from an EMBL/GenBank/DDBJ whole genome shotgun (WGS) entry which is preliminary data.</text>
</comment>
<evidence type="ECO:0000256" key="8">
    <source>
        <dbReference type="SAM" id="MobiDB-lite"/>
    </source>
</evidence>
<evidence type="ECO:0000256" key="4">
    <source>
        <dbReference type="ARBA" id="ARBA00022692"/>
    </source>
</evidence>
<comment type="similarity">
    <text evidence="7">Belongs to the major facilitator superfamily. Proton-dependent oligopeptide transporter (POT/PTR) (TC 2.A.17) family.</text>
</comment>
<evidence type="ECO:0000256" key="6">
    <source>
        <dbReference type="ARBA" id="ARBA00023136"/>
    </source>
</evidence>
<dbReference type="GO" id="GO:0005886">
    <property type="term" value="C:plasma membrane"/>
    <property type="evidence" value="ECO:0007669"/>
    <property type="project" value="UniProtKB-SubCell"/>
</dbReference>
<feature type="transmembrane region" description="Helical" evidence="9">
    <location>
        <begin position="286"/>
        <end position="307"/>
    </location>
</feature>
<dbReference type="Pfam" id="PF00854">
    <property type="entry name" value="PTR2"/>
    <property type="match status" value="1"/>
</dbReference>
<reference evidence="10 11" key="1">
    <citation type="submission" date="2018-08" db="EMBL/GenBank/DDBJ databases">
        <title>Whole genome sequence analysis of Dermacoccus abyssi bacteria isolated from Deep Mariana trench Micromonospora spp reveals genes involved in the environmental adaptation and production of secondary metabolites.</title>
        <authorList>
            <person name="Abdel-Mageed W.M."/>
            <person name="Lehri B."/>
            <person name="Nouioui I."/>
            <person name="Goodfellow I."/>
            <person name="Jaspars M."/>
            <person name="Karlyshev A."/>
        </authorList>
    </citation>
    <scope>NUCLEOTIDE SEQUENCE [LARGE SCALE GENOMIC DNA]</scope>
    <source>
        <strain evidence="10 11">MT1.1</strain>
    </source>
</reference>
<dbReference type="Gene3D" id="1.20.1250.20">
    <property type="entry name" value="MFS general substrate transporter like domains"/>
    <property type="match status" value="1"/>
</dbReference>
<keyword evidence="6 9" id="KW-0472">Membrane</keyword>
<dbReference type="AlphaFoldDB" id="A0A417Z558"/>
<evidence type="ECO:0000256" key="7">
    <source>
        <dbReference type="RuleBase" id="RU003755"/>
    </source>
</evidence>